<feature type="region of interest" description="Disordered" evidence="2">
    <location>
        <begin position="42"/>
        <end position="77"/>
    </location>
</feature>
<feature type="compositionally biased region" description="Low complexity" evidence="2">
    <location>
        <begin position="45"/>
        <end position="58"/>
    </location>
</feature>
<keyword evidence="1" id="KW-0233">DNA recombination</keyword>
<dbReference type="Gene3D" id="3.10.10.10">
    <property type="entry name" value="HIV Type 1 Reverse Transcriptase, subunit A, domain 1"/>
    <property type="match status" value="1"/>
</dbReference>
<protein>
    <recommendedName>
        <fullName evidence="3">Reverse transcriptase domain-containing protein</fullName>
    </recommendedName>
</protein>
<name>A0A0F7S5Z4_9BASI</name>
<evidence type="ECO:0000313" key="4">
    <source>
        <dbReference type="EMBL" id="CDW96714.1"/>
    </source>
</evidence>
<dbReference type="SUPFAM" id="SSF56349">
    <property type="entry name" value="DNA breaking-rejoining enzymes"/>
    <property type="match status" value="1"/>
</dbReference>
<dbReference type="PANTHER" id="PTHR33050:SF7">
    <property type="entry name" value="RIBONUCLEASE H"/>
    <property type="match status" value="1"/>
</dbReference>
<evidence type="ECO:0000313" key="5">
    <source>
        <dbReference type="Proteomes" id="UP000242770"/>
    </source>
</evidence>
<dbReference type="AlphaFoldDB" id="A0A0F7S5Z4"/>
<dbReference type="STRING" id="49012.A0A0F7S5Z4"/>
<feature type="region of interest" description="Disordered" evidence="2">
    <location>
        <begin position="363"/>
        <end position="418"/>
    </location>
</feature>
<dbReference type="InterPro" id="IPR043128">
    <property type="entry name" value="Rev_trsase/Diguanyl_cyclase"/>
</dbReference>
<reference evidence="5" key="1">
    <citation type="submission" date="2014-06" db="EMBL/GenBank/DDBJ databases">
        <authorList>
            <person name="Berkman P.J."/>
        </authorList>
    </citation>
    <scope>NUCLEOTIDE SEQUENCE [LARGE SCALE GENOMIC DNA]</scope>
</reference>
<evidence type="ECO:0000256" key="1">
    <source>
        <dbReference type="ARBA" id="ARBA00023172"/>
    </source>
</evidence>
<dbReference type="InterPro" id="IPR013762">
    <property type="entry name" value="Integrase-like_cat_sf"/>
</dbReference>
<dbReference type="Proteomes" id="UP000242770">
    <property type="component" value="Unassembled WGS sequence"/>
</dbReference>
<feature type="region of interest" description="Disordered" evidence="2">
    <location>
        <begin position="318"/>
        <end position="339"/>
    </location>
</feature>
<dbReference type="InterPro" id="IPR011010">
    <property type="entry name" value="DNA_brk_join_enz"/>
</dbReference>
<dbReference type="Gene3D" id="3.30.70.270">
    <property type="match status" value="1"/>
</dbReference>
<feature type="domain" description="Reverse transcriptase" evidence="3">
    <location>
        <begin position="622"/>
        <end position="742"/>
    </location>
</feature>
<dbReference type="InterPro" id="IPR043502">
    <property type="entry name" value="DNA/RNA_pol_sf"/>
</dbReference>
<dbReference type="PANTHER" id="PTHR33050">
    <property type="entry name" value="REVERSE TRANSCRIPTASE DOMAIN-CONTAINING PROTEIN"/>
    <property type="match status" value="1"/>
</dbReference>
<dbReference type="GO" id="GO:0006310">
    <property type="term" value="P:DNA recombination"/>
    <property type="evidence" value="ECO:0007669"/>
    <property type="project" value="UniProtKB-KW"/>
</dbReference>
<dbReference type="Pfam" id="PF00078">
    <property type="entry name" value="RVT_1"/>
    <property type="match status" value="1"/>
</dbReference>
<evidence type="ECO:0000256" key="2">
    <source>
        <dbReference type="SAM" id="MobiDB-lite"/>
    </source>
</evidence>
<dbReference type="InterPro" id="IPR052055">
    <property type="entry name" value="Hepadnavirus_pol/RT"/>
</dbReference>
<dbReference type="InterPro" id="IPR000477">
    <property type="entry name" value="RT_dom"/>
</dbReference>
<feature type="compositionally biased region" description="Pro residues" evidence="2">
    <location>
        <begin position="391"/>
        <end position="415"/>
    </location>
</feature>
<evidence type="ECO:0000259" key="3">
    <source>
        <dbReference type="Pfam" id="PF00078"/>
    </source>
</evidence>
<dbReference type="GO" id="GO:0003677">
    <property type="term" value="F:DNA binding"/>
    <property type="evidence" value="ECO:0007669"/>
    <property type="project" value="InterPro"/>
</dbReference>
<accession>A0A0F7S5Z4</accession>
<dbReference type="SUPFAM" id="SSF56672">
    <property type="entry name" value="DNA/RNA polymerases"/>
    <property type="match status" value="1"/>
</dbReference>
<dbReference type="GO" id="GO:0015074">
    <property type="term" value="P:DNA integration"/>
    <property type="evidence" value="ECO:0007669"/>
    <property type="project" value="InterPro"/>
</dbReference>
<gene>
    <name evidence="4" type="primary">SSCI15190.1</name>
</gene>
<sequence length="1277" mass="140025">MTDAGLAEKVCRACKRPRPLSLFFHQRFQHRAVNTCLDCRNRSGASAPQPASTSTPPTSAAPPSQPPVPTPASTASATPALPAALPLPTHTFVTQATLDSALGELRQFFQDELFHALENLTSAASTATPAPATSAPAPPTQAIGATTPALPARTGESLASIRYKWLPSDLVDKVLNDTLTVYELPKLANPSWQGVQASEEPQELTIEGLKVVKAPTASTSNRQFLKAVPNFDIFARLWVIYLSLRASSSPDRDLPIGLGRFYVHIASLQDTFPWSRVVDYIVAICSERLGKASAAEWAHFDNEVHSAHFQGLVARDSSATGSKLTAGGKRPAPRADDPRREQLCFSWNRVPPTVHYRLRTTNEGRQAQLTPPPPSGPSQSLLGTEASSRPHPVPAAPPQPLSGPVASPSPCPAPVAPHTWPNKSSPLLVPPADLALPALLAQQTFCPPPRPNTTIATPLHHPDNLPARYGSMQASDAAWEAALASYPDRRFADELLGAIRHGVLIGYDGPLRTQSRYTHVRNLPTDQAGRAHIRAEVSARLQENRIVEVDPQACQLVCSPVGTVPKPRSTKLRTIHHLSHPRAPRQGQLPAVNDGIAPHFTAIRYANIAPILAFVRDHPGCRLWKSDLTDAFRHVVTATEDARLLGFTFDNKFYMETGLTFGGRSAPWLFNLFAEALHWILQSTTPLPVEHYLDDFFGAVPAGDDPGRPLHTLALACTALGLSLAPAKTSWDETCLEILGIEVDTVHQTVGITAARRDRILGSIDQLLLRRSARLLDWQRIAGLLQFVSQPAARELRWWRSTLTSWSGHSLLQPSPLVVEHVWTDASKRSYGAHWGAMSAPLAVLSREVPRRHRRKDIRFLEALAVLEALRAFSPQWEGPRLVVLYIDNTNVEHGLRSGRSRDPLTQTLLREIFGLCFRLLSSSASAPLPTHLREPPKSFLDAVGVSRTAATFIWRGLAESSRRRSSGVPGRYRSFVVRHFGPAATPFPASDLYLTEWVCDMAASRPYHSLKHELDALRSWHIDLGYPVDGFAQGRLERAVRGIKRTFGLRPAVSKLPITLPLLRAVLQQLPLTGSLGGWDRQVLSAAYAVSFACFLRCGEVTWDQSSPTSLLVESVTWTADYAILLLPASKTDPFRLGAPLVVPRVGGVECPYAALRLICPVSRHPKDPLFGLLDGRKPLTRSFFLHHLRLAITRLGLDNRQFAGHSFRRGAATWAASQGIDAETIKLLGRWNSDCYRRYVDRSAAERRNLVASALYGSRHGPLVPADASWRDPVL</sequence>
<organism evidence="4 5">
    <name type="scientific">Sporisorium scitamineum</name>
    <dbReference type="NCBI Taxonomy" id="49012"/>
    <lineage>
        <taxon>Eukaryota</taxon>
        <taxon>Fungi</taxon>
        <taxon>Dikarya</taxon>
        <taxon>Basidiomycota</taxon>
        <taxon>Ustilaginomycotina</taxon>
        <taxon>Ustilaginomycetes</taxon>
        <taxon>Ustilaginales</taxon>
        <taxon>Ustilaginaceae</taxon>
        <taxon>Sporisorium</taxon>
    </lineage>
</organism>
<keyword evidence="5" id="KW-1185">Reference proteome</keyword>
<feature type="compositionally biased region" description="Pro residues" evidence="2">
    <location>
        <begin position="59"/>
        <end position="70"/>
    </location>
</feature>
<dbReference type="Gene3D" id="1.10.443.10">
    <property type="entry name" value="Intergrase catalytic core"/>
    <property type="match status" value="1"/>
</dbReference>
<feature type="compositionally biased region" description="Low complexity" evidence="2">
    <location>
        <begin position="377"/>
        <end position="390"/>
    </location>
</feature>
<dbReference type="EMBL" id="CCFA01000784">
    <property type="protein sequence ID" value="CDW96714.1"/>
    <property type="molecule type" value="Genomic_DNA"/>
</dbReference>
<proteinExistence type="predicted"/>